<feature type="non-terminal residue" evidence="1">
    <location>
        <position position="208"/>
    </location>
</feature>
<dbReference type="EMBL" id="BART01020339">
    <property type="protein sequence ID" value="GAH02985.1"/>
    <property type="molecule type" value="Genomic_DNA"/>
</dbReference>
<evidence type="ECO:0000313" key="1">
    <source>
        <dbReference type="EMBL" id="GAH02985.1"/>
    </source>
</evidence>
<gene>
    <name evidence="1" type="ORF">S01H4_37810</name>
</gene>
<comment type="caution">
    <text evidence="1">The sequence shown here is derived from an EMBL/GenBank/DDBJ whole genome shotgun (WGS) entry which is preliminary data.</text>
</comment>
<name>X1D415_9ZZZZ</name>
<reference evidence="1" key="1">
    <citation type="journal article" date="2014" name="Front. Microbiol.">
        <title>High frequency of phylogenetically diverse reductive dehalogenase-homologous genes in deep subseafloor sedimentary metagenomes.</title>
        <authorList>
            <person name="Kawai M."/>
            <person name="Futagami T."/>
            <person name="Toyoda A."/>
            <person name="Takaki Y."/>
            <person name="Nishi S."/>
            <person name="Hori S."/>
            <person name="Arai W."/>
            <person name="Tsubouchi T."/>
            <person name="Morono Y."/>
            <person name="Uchiyama I."/>
            <person name="Ito T."/>
            <person name="Fujiyama A."/>
            <person name="Inagaki F."/>
            <person name="Takami H."/>
        </authorList>
    </citation>
    <scope>NUCLEOTIDE SEQUENCE</scope>
    <source>
        <strain evidence="1">Expedition CK06-06</strain>
    </source>
</reference>
<accession>X1D415</accession>
<sequence length="208" mass="24312">MIEPEYLKLRNSLVISPNLGHPLYIGIDSKLKQREFEVKLLFASNITSSTNFEGFLRGNLKLVPILEYKWKLTKLLEKPKKKGIWDKIKRFFIRSKKSGQETQVIKEFTDSNGATFDIVQRERIEKLRPRAFRGEIIDCIILNVQDAYGCEIDNPEFDDYLSPQNYLVKHEIFGSLNKFYSATITFSLADEVIEFLNSFNFVMFDILH</sequence>
<dbReference type="AlphaFoldDB" id="X1D415"/>
<protein>
    <submittedName>
        <fullName evidence="1">Uncharacterized protein</fullName>
    </submittedName>
</protein>
<organism evidence="1">
    <name type="scientific">marine sediment metagenome</name>
    <dbReference type="NCBI Taxonomy" id="412755"/>
    <lineage>
        <taxon>unclassified sequences</taxon>
        <taxon>metagenomes</taxon>
        <taxon>ecological metagenomes</taxon>
    </lineage>
</organism>
<proteinExistence type="predicted"/>